<keyword evidence="1" id="KW-1133">Transmembrane helix</keyword>
<proteinExistence type="predicted"/>
<accession>A0A080LS58</accession>
<gene>
    <name evidence="2" type="ORF">AW09_003740</name>
</gene>
<protein>
    <submittedName>
        <fullName evidence="2">Uncharacterized protein</fullName>
    </submittedName>
</protein>
<comment type="caution">
    <text evidence="2">The sequence shown here is derived from an EMBL/GenBank/DDBJ whole genome shotgun (WGS) entry which is preliminary data.</text>
</comment>
<evidence type="ECO:0000313" key="2">
    <source>
        <dbReference type="EMBL" id="KFB71143.1"/>
    </source>
</evidence>
<keyword evidence="1" id="KW-0812">Transmembrane</keyword>
<dbReference type="AlphaFoldDB" id="A0A080LS58"/>
<dbReference type="Proteomes" id="UP000020077">
    <property type="component" value="Unassembled WGS sequence"/>
</dbReference>
<sequence length="427" mass="46383">MINWRSRMLASRPGAGRAVCRQRQRGVAMLAMLTLLTLWGMYLFLGQLSTFQVRMGRTQSALAAMAEARDALIGDAISRSPVSDAGYLRLPDLGADLDPGVGWVPAEGGPSPSFLGNQKDLSVIGKFPWKTKTGQLASPPLRDAQQECLWYVVSGRFKIVPKTDAMNWDTAGQIDIIDSNGNLIATNLAALLVAPGQALDGQNRALADPIYTECGGNYDARNYLDSFNATESTSAQVNYFAGSTNHRLAPNTNNKRFVIADSDHYNDLFLYITVDDIFKPLIRRNDFSDAIGRLLDDPAFQNHLRSIDVTGSKGTDKLSCSSFAPDDDFCNSWKEMLFLAQLSPPSQITINGLPSSQICSRVLIFGGRKAVGQIRNTATEKADKNNYLEGNNLTSFNVPNASSTSFSGSTGNFNAASPSTDLVRCLP</sequence>
<keyword evidence="1" id="KW-0472">Membrane</keyword>
<dbReference type="EMBL" id="JDVG02000591">
    <property type="protein sequence ID" value="KFB71143.1"/>
    <property type="molecule type" value="Genomic_DNA"/>
</dbReference>
<feature type="transmembrane region" description="Helical" evidence="1">
    <location>
        <begin position="27"/>
        <end position="45"/>
    </location>
</feature>
<evidence type="ECO:0000256" key="1">
    <source>
        <dbReference type="SAM" id="Phobius"/>
    </source>
</evidence>
<organism evidence="2 3">
    <name type="scientific">Candidatus Accumulibacter phosphatis</name>
    <dbReference type="NCBI Taxonomy" id="327160"/>
    <lineage>
        <taxon>Bacteria</taxon>
        <taxon>Pseudomonadati</taxon>
        <taxon>Pseudomonadota</taxon>
        <taxon>Betaproteobacteria</taxon>
        <taxon>Candidatus Accumulibacter</taxon>
    </lineage>
</organism>
<evidence type="ECO:0000313" key="3">
    <source>
        <dbReference type="Proteomes" id="UP000020077"/>
    </source>
</evidence>
<reference evidence="2 3" key="1">
    <citation type="submission" date="2014-02" db="EMBL/GenBank/DDBJ databases">
        <title>Expanding our view of genomic diversity in Candidatus Accumulibacter clades.</title>
        <authorList>
            <person name="Skennerton C.T."/>
            <person name="Barr J.J."/>
            <person name="Slater F.R."/>
            <person name="Bond P.L."/>
            <person name="Tyson G.W."/>
        </authorList>
    </citation>
    <scope>NUCLEOTIDE SEQUENCE [LARGE SCALE GENOMIC DNA]</scope>
    <source>
        <strain evidence="3">BA-91</strain>
    </source>
</reference>
<name>A0A080LS58_9PROT</name>